<feature type="compositionally biased region" description="Polar residues" evidence="1">
    <location>
        <begin position="339"/>
        <end position="354"/>
    </location>
</feature>
<feature type="region of interest" description="Disordered" evidence="1">
    <location>
        <begin position="507"/>
        <end position="537"/>
    </location>
</feature>
<proteinExistence type="predicted"/>
<dbReference type="Proteomes" id="UP000078113">
    <property type="component" value="Unassembled WGS sequence"/>
</dbReference>
<feature type="region of interest" description="Disordered" evidence="1">
    <location>
        <begin position="420"/>
        <end position="452"/>
    </location>
</feature>
<dbReference type="EMBL" id="LWDG02000007">
    <property type="protein sequence ID" value="KAE8271950.1"/>
    <property type="molecule type" value="Genomic_DNA"/>
</dbReference>
<feature type="region of interest" description="Disordered" evidence="1">
    <location>
        <begin position="963"/>
        <end position="1008"/>
    </location>
</feature>
<organism evidence="2 3">
    <name type="scientific">Tilletia walkeri</name>
    <dbReference type="NCBI Taxonomy" id="117179"/>
    <lineage>
        <taxon>Eukaryota</taxon>
        <taxon>Fungi</taxon>
        <taxon>Dikarya</taxon>
        <taxon>Basidiomycota</taxon>
        <taxon>Ustilaginomycotina</taxon>
        <taxon>Exobasidiomycetes</taxon>
        <taxon>Tilletiales</taxon>
        <taxon>Tilletiaceae</taxon>
        <taxon>Tilletia</taxon>
    </lineage>
</organism>
<name>A0A8X7NGX4_9BASI</name>
<keyword evidence="3" id="KW-1185">Reference proteome</keyword>
<feature type="compositionally biased region" description="Polar residues" evidence="1">
    <location>
        <begin position="422"/>
        <end position="433"/>
    </location>
</feature>
<protein>
    <submittedName>
        <fullName evidence="2">Uncharacterized protein</fullName>
    </submittedName>
</protein>
<dbReference type="AlphaFoldDB" id="A0A8X7NGX4"/>
<gene>
    <name evidence="2" type="ORF">A4X09_0g408</name>
</gene>
<feature type="region of interest" description="Disordered" evidence="1">
    <location>
        <begin position="767"/>
        <end position="790"/>
    </location>
</feature>
<feature type="region of interest" description="Disordered" evidence="1">
    <location>
        <begin position="338"/>
        <end position="361"/>
    </location>
</feature>
<sequence length="1045" mass="116569">MTRTSALDHDLRKLSSRDNTSGAGAPSFESPQALSGSAGYWRNFSSCSRVRIEDMPEASSSQASSAEPDLLPVQEFTAEEIARENVKTPENRAARTARKEAAKVLSRITRFRTKNMKGLKPAEVYKLFLQECPNDFNSLHHHPELWARLLKMAFKTQESASLRLIADHAMQWCSHPAARAFVIPRTSNGDEKRSTYAGVAPLPTTTKSLELLIRNMLQADEFRLQKTAVLRQILSEKQGNPKEKVSIRSEKRSSHGLTAVMGRLDTSDVPPDELTAAQRFAWAKKLKSGPFDGVPPVKIKPIAPVRLEEVSLEASVGKRFIKVRERELAKKARQEQEELQANQLRSLRTTASRAENNKEEEGAWPETAAMLMRRRKTQGEARWKQTLDRFRVWAETAEPQSKQTVERISDLLKDAVLASEHAPSNTSEVSGNLATPIETDNGPILDEWDESSTRPPTYLLMASLRQLVLRGDPRRSLALAENYLGSLLRDAKAGKVDVATCFSAHPTCDDSAEPVRSQLSKEADPRKEGDDPKVKNVDLASTPSLFLRAQGPTYSVTAPMQPPKGYEILNAVLRAHLRANHSVKDMLATMRVLCGVRLSRAVRAWESMRRAEASRVAKAVNKGSSVSELPFGLLREFETLRSIQWAIKHNREIPGDEDSEMQGSPPPWRLREPALSPAEAVSKATSTIELSKRVQRATAIHCFPNEETFLIVLEQVRKQRDNIADAIALIDAAMSVWGPPQIQPILVPTNIHPRWLVRPMSMSKEGIDEQDDGAVHSDLPPPSPTPPAYDPYLKITTATLRKLLRWAIYSRREGNMYRVMQSGEAWIRHSREWRAALRGVPVFTYQPGLTIKEEEAKEWMASNLGINCVRPRLGKSRADPAGADDGSQSSSIYTYTPDPRGPRFSDNVGQLGLGEHPPRLNTWMSVDGGEGYLGPGATGDEKARWYDVLIRARSILQLVPARKDGETASAEEDELSLLEEEKDDEADTDGSDAKSGGQDGPPHLSWMTRGQISVVRGRHLAKARQALMAAYESLYVRRSQKWRER</sequence>
<feature type="compositionally biased region" description="Pro residues" evidence="1">
    <location>
        <begin position="779"/>
        <end position="789"/>
    </location>
</feature>
<comment type="caution">
    <text evidence="2">The sequence shown here is derived from an EMBL/GenBank/DDBJ whole genome shotgun (WGS) entry which is preliminary data.</text>
</comment>
<evidence type="ECO:0000313" key="2">
    <source>
        <dbReference type="EMBL" id="KAE8271950.1"/>
    </source>
</evidence>
<feature type="compositionally biased region" description="Acidic residues" evidence="1">
    <location>
        <begin position="969"/>
        <end position="990"/>
    </location>
</feature>
<reference evidence="2" key="1">
    <citation type="submission" date="2016-04" db="EMBL/GenBank/DDBJ databases">
        <authorList>
            <person name="Nguyen H.D."/>
            <person name="Samba Siva P."/>
            <person name="Cullis J."/>
            <person name="Levesque C.A."/>
            <person name="Hambleton S."/>
        </authorList>
    </citation>
    <scope>NUCLEOTIDE SEQUENCE</scope>
    <source>
        <strain evidence="2">DAOMC 236422</strain>
    </source>
</reference>
<feature type="region of interest" description="Disordered" evidence="1">
    <location>
        <begin position="1"/>
        <end position="39"/>
    </location>
</feature>
<feature type="region of interest" description="Disordered" evidence="1">
    <location>
        <begin position="876"/>
        <end position="916"/>
    </location>
</feature>
<accession>A0A8X7NGX4</accession>
<feature type="compositionally biased region" description="Basic and acidic residues" evidence="1">
    <location>
        <begin position="1"/>
        <end position="16"/>
    </location>
</feature>
<evidence type="ECO:0000256" key="1">
    <source>
        <dbReference type="SAM" id="MobiDB-lite"/>
    </source>
</evidence>
<evidence type="ECO:0000313" key="3">
    <source>
        <dbReference type="Proteomes" id="UP000078113"/>
    </source>
</evidence>
<reference evidence="2" key="2">
    <citation type="journal article" date="2019" name="IMA Fungus">
        <title>Genome sequencing and comparison of five Tilletia species to identify candidate genes for the detection of regulated species infecting wheat.</title>
        <authorList>
            <person name="Nguyen H.D.T."/>
            <person name="Sultana T."/>
            <person name="Kesanakurti P."/>
            <person name="Hambleton S."/>
        </authorList>
    </citation>
    <scope>NUCLEOTIDE SEQUENCE</scope>
    <source>
        <strain evidence="2">DAOMC 236422</strain>
    </source>
</reference>
<feature type="compositionally biased region" description="Basic and acidic residues" evidence="1">
    <location>
        <begin position="519"/>
        <end position="536"/>
    </location>
</feature>